<feature type="chain" id="PRO_5041223755" evidence="1">
    <location>
        <begin position="28"/>
        <end position="239"/>
    </location>
</feature>
<keyword evidence="1" id="KW-0732">Signal</keyword>
<name>A0AA41Y4R4_9BACT</name>
<dbReference type="Pfam" id="PF05336">
    <property type="entry name" value="rhaM"/>
    <property type="match status" value="1"/>
</dbReference>
<dbReference type="Gene3D" id="3.30.70.100">
    <property type="match status" value="1"/>
</dbReference>
<evidence type="ECO:0000313" key="3">
    <source>
        <dbReference type="Proteomes" id="UP001163821"/>
    </source>
</evidence>
<dbReference type="AlphaFoldDB" id="A0AA41Y4R4"/>
<dbReference type="PROSITE" id="PS51257">
    <property type="entry name" value="PROKAR_LIPOPROTEIN"/>
    <property type="match status" value="1"/>
</dbReference>
<evidence type="ECO:0000313" key="2">
    <source>
        <dbReference type="EMBL" id="MCW0481815.1"/>
    </source>
</evidence>
<sequence>MKQMITCKFLMLPGLLALLIACQPKSAKQSVNTMAWLPVDRVAIELILDEEGQKDSLLHQLGQMPFEIYQWKNHLVFFGADSDTTGFTEQARATGISLQTKKYDAPMYVFDRAAHCGDSAVARPWRNYLLTANLVADSALQQEYMHYHAVQFEEWPEVAEGFCRAEFQQLLVYRNGRQLMLVISIPANKTLDELNPKTEENNPRVVDWNKLMSKYQEGIEGTDPDETWVFLNPVEVGDM</sequence>
<proteinExistence type="predicted"/>
<accession>A0AA41Y4R4</accession>
<protein>
    <submittedName>
        <fullName evidence="2">L-rhamnose mutarotase</fullName>
    </submittedName>
</protein>
<dbReference type="RefSeq" id="WP_282590425.1">
    <property type="nucleotide sequence ID" value="NZ_JAPAAF010000003.1"/>
</dbReference>
<gene>
    <name evidence="2" type="ORF">N2K84_03675</name>
</gene>
<feature type="signal peptide" evidence="1">
    <location>
        <begin position="1"/>
        <end position="27"/>
    </location>
</feature>
<comment type="caution">
    <text evidence="2">The sequence shown here is derived from an EMBL/GenBank/DDBJ whole genome shotgun (WGS) entry which is preliminary data.</text>
</comment>
<organism evidence="2 3">
    <name type="scientific">Gaoshiqia sediminis</name>
    <dbReference type="NCBI Taxonomy" id="2986998"/>
    <lineage>
        <taxon>Bacteria</taxon>
        <taxon>Pseudomonadati</taxon>
        <taxon>Bacteroidota</taxon>
        <taxon>Bacteroidia</taxon>
        <taxon>Marinilabiliales</taxon>
        <taxon>Prolixibacteraceae</taxon>
        <taxon>Gaoshiqia</taxon>
    </lineage>
</organism>
<dbReference type="Proteomes" id="UP001163821">
    <property type="component" value="Unassembled WGS sequence"/>
</dbReference>
<dbReference type="SUPFAM" id="SSF54909">
    <property type="entry name" value="Dimeric alpha+beta barrel"/>
    <property type="match status" value="1"/>
</dbReference>
<dbReference type="PANTHER" id="PTHR43239:SF1">
    <property type="entry name" value="UPF0734 PROTEIN DDB_G0273871_DDB_G0273177"/>
    <property type="match status" value="1"/>
</dbReference>
<dbReference type="PANTHER" id="PTHR43239">
    <property type="entry name" value="UPF0734 PROTEIN DDB_G0273871/DDB_G0273177"/>
    <property type="match status" value="1"/>
</dbReference>
<keyword evidence="3" id="KW-1185">Reference proteome</keyword>
<evidence type="ECO:0000256" key="1">
    <source>
        <dbReference type="SAM" id="SignalP"/>
    </source>
</evidence>
<dbReference type="EMBL" id="JAPAAF010000003">
    <property type="protein sequence ID" value="MCW0481815.1"/>
    <property type="molecule type" value="Genomic_DNA"/>
</dbReference>
<dbReference type="InterPro" id="IPR052996">
    <property type="entry name" value="Carb_Metab_Mutarotase"/>
</dbReference>
<dbReference type="InterPro" id="IPR011008">
    <property type="entry name" value="Dimeric_a/b-barrel"/>
</dbReference>
<reference evidence="2" key="1">
    <citation type="submission" date="2022-10" db="EMBL/GenBank/DDBJ databases">
        <title>Gaoshiqiia sediminis gen. nov., sp. nov., isolated from coastal sediment.</title>
        <authorList>
            <person name="Yu W.X."/>
            <person name="Mu D.S."/>
            <person name="Du J.Z."/>
            <person name="Liang Y.Q."/>
        </authorList>
    </citation>
    <scope>NUCLEOTIDE SEQUENCE</scope>
    <source>
        <strain evidence="2">A06</strain>
    </source>
</reference>
<dbReference type="GO" id="GO:0016857">
    <property type="term" value="F:racemase and epimerase activity, acting on carbohydrates and derivatives"/>
    <property type="evidence" value="ECO:0007669"/>
    <property type="project" value="InterPro"/>
</dbReference>
<dbReference type="InterPro" id="IPR008000">
    <property type="entry name" value="Rham/fucose_mutarotase"/>
</dbReference>